<dbReference type="Gene3D" id="1.50.10.10">
    <property type="match status" value="1"/>
</dbReference>
<dbReference type="EC" id="5.1.3.8" evidence="3"/>
<dbReference type="InterPro" id="IPR012341">
    <property type="entry name" value="6hp_glycosidase-like_sf"/>
</dbReference>
<sequence length="408" mass="47164">MNYNPAELESLHAFYKNQLLGNTLPFWFPRSLDAEHGGYLFMRDRDGALLDDDKSVWFHGRAAWLLATLYNTVEPRQEWLEGAKSGIDFMNKYCFDTDGRMFFHMTRAGEPIRKRRYFFSETFAVIANAAYAKASGSAEAADRARELFGKCIEYATVPGMLEPKFTGTRPAKGIGVPMILMNTAQQLRETIGDPRCDALIDGFIAEIERDFVKDDIRCVMEQVAPDGSIIDHIDGRTLNPGHAIEGAWFILHEAKHRNNDPRLIALGCKMLDYMWERGWDTEYGGILYFRDVYDRPVQEYWQDMKFWWPHNETIIATLLAYTLTGDAKYAEWHRLVHNYAYRHFHDQEHGEWFGYLHRDGSVAQGAKGNLFKGPFHLPRQEWYCMQLLASLTGKEQVGEVLDLKKIKC</sequence>
<accession>A0ABU1QV15</accession>
<dbReference type="InterPro" id="IPR010819">
    <property type="entry name" value="AGE/CE"/>
</dbReference>
<dbReference type="Pfam" id="PF07221">
    <property type="entry name" value="GlcNAc_2-epim"/>
    <property type="match status" value="1"/>
</dbReference>
<evidence type="ECO:0000313" key="4">
    <source>
        <dbReference type="Proteomes" id="UP001264980"/>
    </source>
</evidence>
<comment type="caution">
    <text evidence="3">The sequence shown here is derived from an EMBL/GenBank/DDBJ whole genome shotgun (WGS) entry which is preliminary data.</text>
</comment>
<dbReference type="PANTHER" id="PTHR15108">
    <property type="entry name" value="N-ACYLGLUCOSAMINE-2-EPIMERASE"/>
    <property type="match status" value="1"/>
</dbReference>
<gene>
    <name evidence="3" type="ORF">J2W84_002036</name>
</gene>
<organism evidence="3 4">
    <name type="scientific">Dyadobacter fermentans</name>
    <dbReference type="NCBI Taxonomy" id="94254"/>
    <lineage>
        <taxon>Bacteria</taxon>
        <taxon>Pseudomonadati</taxon>
        <taxon>Bacteroidota</taxon>
        <taxon>Cytophagia</taxon>
        <taxon>Cytophagales</taxon>
        <taxon>Spirosomataceae</taxon>
        <taxon>Dyadobacter</taxon>
    </lineage>
</organism>
<keyword evidence="2 3" id="KW-0413">Isomerase</keyword>
<name>A0ABU1QV15_9BACT</name>
<proteinExistence type="inferred from homology"/>
<evidence type="ECO:0000256" key="2">
    <source>
        <dbReference type="ARBA" id="ARBA00023235"/>
    </source>
</evidence>
<evidence type="ECO:0000313" key="3">
    <source>
        <dbReference type="EMBL" id="MDR6804990.1"/>
    </source>
</evidence>
<reference evidence="3 4" key="1">
    <citation type="submission" date="2023-07" db="EMBL/GenBank/DDBJ databases">
        <title>Sorghum-associated microbial communities from plants grown in Nebraska, USA.</title>
        <authorList>
            <person name="Schachtman D."/>
        </authorList>
    </citation>
    <scope>NUCLEOTIDE SEQUENCE [LARGE SCALE GENOMIC DNA]</scope>
    <source>
        <strain evidence="3 4">BE57</strain>
    </source>
</reference>
<dbReference type="Proteomes" id="UP001264980">
    <property type="component" value="Unassembled WGS sequence"/>
</dbReference>
<dbReference type="EMBL" id="JAVDTI010000002">
    <property type="protein sequence ID" value="MDR6804990.1"/>
    <property type="molecule type" value="Genomic_DNA"/>
</dbReference>
<dbReference type="SUPFAM" id="SSF48208">
    <property type="entry name" value="Six-hairpin glycosidases"/>
    <property type="match status" value="1"/>
</dbReference>
<protein>
    <submittedName>
        <fullName evidence="3">N-acylglucosamine 2-epimerase</fullName>
        <ecNumber evidence="3">5.1.3.8</ecNumber>
    </submittedName>
</protein>
<dbReference type="InterPro" id="IPR008928">
    <property type="entry name" value="6-hairpin_glycosidase_sf"/>
</dbReference>
<keyword evidence="4" id="KW-1185">Reference proteome</keyword>
<dbReference type="GO" id="GO:0050121">
    <property type="term" value="F:N-acylglucosamine 2-epimerase activity"/>
    <property type="evidence" value="ECO:0007669"/>
    <property type="project" value="UniProtKB-EC"/>
</dbReference>
<dbReference type="RefSeq" id="WP_309982351.1">
    <property type="nucleotide sequence ID" value="NZ_JAVDTI010000002.1"/>
</dbReference>
<comment type="similarity">
    <text evidence="1">Belongs to the N-acylglucosamine 2-epimerase family.</text>
</comment>
<evidence type="ECO:0000256" key="1">
    <source>
        <dbReference type="ARBA" id="ARBA00008558"/>
    </source>
</evidence>